<feature type="region of interest" description="Disordered" evidence="7">
    <location>
        <begin position="680"/>
        <end position="710"/>
    </location>
</feature>
<accession>A0AAE1I8V0</accession>
<dbReference type="Gene3D" id="1.20.1250.20">
    <property type="entry name" value="MFS general substrate transporter like domains"/>
    <property type="match status" value="2"/>
</dbReference>
<dbReference type="EMBL" id="JAWRVG010000051">
    <property type="protein sequence ID" value="KAK4063993.1"/>
    <property type="molecule type" value="Genomic_DNA"/>
</dbReference>
<feature type="compositionally biased region" description="Basic residues" evidence="7">
    <location>
        <begin position="580"/>
        <end position="596"/>
    </location>
</feature>
<evidence type="ECO:0000256" key="2">
    <source>
        <dbReference type="ARBA" id="ARBA00008335"/>
    </source>
</evidence>
<dbReference type="FunFam" id="1.20.1250.20:FF:000286">
    <property type="entry name" value="MFS efflux transporter"/>
    <property type="match status" value="1"/>
</dbReference>
<keyword evidence="6 8" id="KW-0472">Membrane</keyword>
<dbReference type="FunFam" id="1.20.1250.20:FF:000308">
    <property type="entry name" value="MFS efflux transporter"/>
    <property type="match status" value="1"/>
</dbReference>
<keyword evidence="5 8" id="KW-1133">Transmembrane helix</keyword>
<feature type="transmembrane region" description="Helical" evidence="8">
    <location>
        <begin position="348"/>
        <end position="366"/>
    </location>
</feature>
<feature type="transmembrane region" description="Helical" evidence="8">
    <location>
        <begin position="316"/>
        <end position="336"/>
    </location>
</feature>
<dbReference type="PANTHER" id="PTHR23514:SF3">
    <property type="entry name" value="BYPASS OF STOP CODON PROTEIN 6"/>
    <property type="match status" value="1"/>
</dbReference>
<keyword evidence="3" id="KW-0813">Transport</keyword>
<feature type="transmembrane region" description="Helical" evidence="8">
    <location>
        <begin position="163"/>
        <end position="185"/>
    </location>
</feature>
<feature type="transmembrane region" description="Helical" evidence="8">
    <location>
        <begin position="281"/>
        <end position="304"/>
    </location>
</feature>
<evidence type="ECO:0000256" key="8">
    <source>
        <dbReference type="SAM" id="Phobius"/>
    </source>
</evidence>
<evidence type="ECO:0000313" key="10">
    <source>
        <dbReference type="EMBL" id="KAK4063993.1"/>
    </source>
</evidence>
<evidence type="ECO:0000256" key="3">
    <source>
        <dbReference type="ARBA" id="ARBA00022448"/>
    </source>
</evidence>
<dbReference type="Pfam" id="PF07690">
    <property type="entry name" value="MFS_1"/>
    <property type="match status" value="1"/>
</dbReference>
<dbReference type="InterPro" id="IPR020846">
    <property type="entry name" value="MFS_dom"/>
</dbReference>
<evidence type="ECO:0000313" key="11">
    <source>
        <dbReference type="Proteomes" id="UP001273209"/>
    </source>
</evidence>
<dbReference type="InterPro" id="IPR051788">
    <property type="entry name" value="MFS_Transporter"/>
</dbReference>
<proteinExistence type="inferred from homology"/>
<dbReference type="GO" id="GO:0022857">
    <property type="term" value="F:transmembrane transporter activity"/>
    <property type="evidence" value="ECO:0007669"/>
    <property type="project" value="InterPro"/>
</dbReference>
<feature type="transmembrane region" description="Helical" evidence="8">
    <location>
        <begin position="139"/>
        <end position="157"/>
    </location>
</feature>
<feature type="transmembrane region" description="Helical" evidence="8">
    <location>
        <begin position="437"/>
        <end position="455"/>
    </location>
</feature>
<dbReference type="PROSITE" id="PS50850">
    <property type="entry name" value="MFS"/>
    <property type="match status" value="1"/>
</dbReference>
<dbReference type="GeneID" id="87924171"/>
<comment type="caution">
    <text evidence="10">The sequence shown here is derived from an EMBL/GenBank/DDBJ whole genome shotgun (WGS) entry which is preliminary data.</text>
</comment>
<feature type="transmembrane region" description="Helical" evidence="8">
    <location>
        <begin position="406"/>
        <end position="431"/>
    </location>
</feature>
<dbReference type="GO" id="GO:0012505">
    <property type="term" value="C:endomembrane system"/>
    <property type="evidence" value="ECO:0007669"/>
    <property type="project" value="UniProtKB-SubCell"/>
</dbReference>
<evidence type="ECO:0000256" key="5">
    <source>
        <dbReference type="ARBA" id="ARBA00022989"/>
    </source>
</evidence>
<dbReference type="Proteomes" id="UP001273209">
    <property type="component" value="Unassembled WGS sequence"/>
</dbReference>
<feature type="compositionally biased region" description="Basic and acidic residues" evidence="7">
    <location>
        <begin position="570"/>
        <end position="579"/>
    </location>
</feature>
<feature type="transmembrane region" description="Helical" evidence="8">
    <location>
        <begin position="372"/>
        <end position="394"/>
    </location>
</feature>
<evidence type="ECO:0000259" key="9">
    <source>
        <dbReference type="PROSITE" id="PS50850"/>
    </source>
</evidence>
<feature type="region of interest" description="Disordered" evidence="7">
    <location>
        <begin position="493"/>
        <end position="612"/>
    </location>
</feature>
<feature type="transmembrane region" description="Helical" evidence="8">
    <location>
        <begin position="107"/>
        <end position="127"/>
    </location>
</feature>
<keyword evidence="11" id="KW-1185">Reference proteome</keyword>
<evidence type="ECO:0000256" key="4">
    <source>
        <dbReference type="ARBA" id="ARBA00022692"/>
    </source>
</evidence>
<gene>
    <name evidence="10" type="ORF">Triagg1_9321</name>
</gene>
<feature type="compositionally biased region" description="Pro residues" evidence="7">
    <location>
        <begin position="600"/>
        <end position="609"/>
    </location>
</feature>
<keyword evidence="4 8" id="KW-0812">Transmembrane</keyword>
<organism evidence="10 11">
    <name type="scientific">Trichoderma aggressivum f. europaeum</name>
    <dbReference type="NCBI Taxonomy" id="173218"/>
    <lineage>
        <taxon>Eukaryota</taxon>
        <taxon>Fungi</taxon>
        <taxon>Dikarya</taxon>
        <taxon>Ascomycota</taxon>
        <taxon>Pezizomycotina</taxon>
        <taxon>Sordariomycetes</taxon>
        <taxon>Hypocreomycetidae</taxon>
        <taxon>Hypocreales</taxon>
        <taxon>Hypocreaceae</taxon>
        <taxon>Trichoderma</taxon>
    </lineage>
</organism>
<reference evidence="10" key="1">
    <citation type="submission" date="2023-11" db="EMBL/GenBank/DDBJ databases">
        <title>The genome sequences of three competitors of mushroom-forming fungi.</title>
        <authorList>
            <person name="Beijen E."/>
            <person name="Ohm R.A."/>
        </authorList>
    </citation>
    <scope>NUCLEOTIDE SEQUENCE</scope>
    <source>
        <strain evidence="10">CBS 100526</strain>
    </source>
</reference>
<protein>
    <recommendedName>
        <fullName evidence="9">Major facilitator superfamily (MFS) profile domain-containing protein</fullName>
    </recommendedName>
</protein>
<dbReference type="PANTHER" id="PTHR23514">
    <property type="entry name" value="BYPASS OF STOP CODON PROTEIN 6"/>
    <property type="match status" value="1"/>
</dbReference>
<dbReference type="AlphaFoldDB" id="A0AAE1I8V0"/>
<sequence length="828" mass="92508">MATSTITETLHTAEEIPLSVLPPKAVLKGSHDSEKPFVDAPILEPAIASDDSAAPEDAFEAKVKWNSPPINRYRVLATFWAFFVLGMNDGSYGALVPQLEEYYHLTYTVVSLIFLSPFVGYTLAALVNSPLHVRLGQRGVSMIAPLFRLVPYLVITFHPPYPVLVVMYILVGFGNGIIDAAWSAWIGNMANSHEISGVLQACYALGATVAPLIATSISSHGRGGWWTFYYIMVSASALELGASTTAFWTQTGKVYLSENPHQKAGENATSGRTREALKSKLTWFFSLFIFLYVGTEVSIGGWIVVFMTKVRNASPFAGSATATGFWGGMTVGRLVLGFVTSRVGGFRAMLLYLGLAIAIELVFWLVPNMVVTAVASALLGMILGPMYPTAVVLMTKVLPRSLHISAIGFATAIGGSGSAALPFAVGAIAQAKGVKTLQPIVLASCVVMLIVWLFLQQHRPKDKEEGISIAVFKRIGERVRKLFSAALVNVGHGAPVMSHEPPSPKRRHILSSINPEQSPEKRRGENPRTASSNDVKPTTEDGDDDANMDATKPRRSRLKLKGEKRRRRSRSNERDDESSRHRHHHHHHRHRRRRYRSLTPPNPHEPPTLDPDAAFRESLFDAMADDEGAAYWESVYGQPIHVYSDDKVGPAGELEKMTEEEYAAYVRQKMWEKTNAGLVEERERRAEERKKRKEEERQSRKLHEEMDRSRRRAEERRRRRRWIDGWDAYTQAWSKWDGALDTLAWPVLGGQRKDVNEEAVREFFLHGIGLEDVGEKEFAAKLKEERVRWHPDKIQQKLGVQSGSDVIKDVTAIFQVVDRLWGQATKKP</sequence>
<feature type="compositionally biased region" description="Basic residues" evidence="7">
    <location>
        <begin position="553"/>
        <end position="569"/>
    </location>
</feature>
<feature type="transmembrane region" description="Helical" evidence="8">
    <location>
        <begin position="229"/>
        <end position="248"/>
    </location>
</feature>
<comment type="similarity">
    <text evidence="2">Belongs to the major facilitator superfamily.</text>
</comment>
<evidence type="ECO:0000256" key="7">
    <source>
        <dbReference type="SAM" id="MobiDB-lite"/>
    </source>
</evidence>
<dbReference type="InterPro" id="IPR036259">
    <property type="entry name" value="MFS_trans_sf"/>
</dbReference>
<dbReference type="InterPro" id="IPR011701">
    <property type="entry name" value="MFS"/>
</dbReference>
<evidence type="ECO:0000256" key="1">
    <source>
        <dbReference type="ARBA" id="ARBA00004127"/>
    </source>
</evidence>
<dbReference type="GO" id="GO:0016020">
    <property type="term" value="C:membrane"/>
    <property type="evidence" value="ECO:0007669"/>
    <property type="project" value="TreeGrafter"/>
</dbReference>
<feature type="domain" description="Major facilitator superfamily (MFS) profile" evidence="9">
    <location>
        <begin position="74"/>
        <end position="459"/>
    </location>
</feature>
<name>A0AAE1I8V0_9HYPO</name>
<dbReference type="SUPFAM" id="SSF103473">
    <property type="entry name" value="MFS general substrate transporter"/>
    <property type="match status" value="1"/>
</dbReference>
<feature type="transmembrane region" description="Helical" evidence="8">
    <location>
        <begin position="75"/>
        <end position="95"/>
    </location>
</feature>
<comment type="subcellular location">
    <subcellularLocation>
        <location evidence="1">Endomembrane system</location>
        <topology evidence="1">Multi-pass membrane protein</topology>
    </subcellularLocation>
</comment>
<evidence type="ECO:0000256" key="6">
    <source>
        <dbReference type="ARBA" id="ARBA00023136"/>
    </source>
</evidence>
<dbReference type="RefSeq" id="XP_062751766.1">
    <property type="nucleotide sequence ID" value="XM_062904266.1"/>
</dbReference>
<feature type="transmembrane region" description="Helical" evidence="8">
    <location>
        <begin position="197"/>
        <end position="217"/>
    </location>
</feature>